<dbReference type="PANTHER" id="PTHR21403:SF10">
    <property type="entry name" value="ATP PHOSPHORIBOSYLTRANSFERASE"/>
    <property type="match status" value="1"/>
</dbReference>
<keyword evidence="11 16" id="KW-0547">Nucleotide-binding</keyword>
<dbReference type="RefSeq" id="WP_171189960.1">
    <property type="nucleotide sequence ID" value="NZ_WTPX01000276.1"/>
</dbReference>
<comment type="subcellular location">
    <subcellularLocation>
        <location evidence="2 16">Cytoplasm</location>
    </subcellularLocation>
</comment>
<dbReference type="InterPro" id="IPR013820">
    <property type="entry name" value="ATP_PRibTrfase_cat"/>
</dbReference>
<evidence type="ECO:0000259" key="17">
    <source>
        <dbReference type="Pfam" id="PF01634"/>
    </source>
</evidence>
<evidence type="ECO:0000313" key="20">
    <source>
        <dbReference type="Proteomes" id="UP000609651"/>
    </source>
</evidence>
<evidence type="ECO:0000256" key="16">
    <source>
        <dbReference type="HAMAP-Rule" id="MF_00079"/>
    </source>
</evidence>
<keyword evidence="7 16" id="KW-0028">Amino-acid biosynthesis</keyword>
<protein>
    <recommendedName>
        <fullName evidence="5 16">ATP phosphoribosyltransferase</fullName>
        <shortName evidence="16">ATP-PRT</shortName>
        <shortName evidence="16">ATP-PRTase</shortName>
        <ecNumber evidence="5 16">2.4.2.17</ecNumber>
    </recommendedName>
</protein>
<comment type="cofactor">
    <cofactor evidence="16">
        <name>Mg(2+)</name>
        <dbReference type="ChEBI" id="CHEBI:18420"/>
    </cofactor>
</comment>
<comment type="function">
    <text evidence="15 16">Catalyzes the condensation of ATP and 5-phosphoribose 1-diphosphate to form N'-(5'-phosphoribosyl)-ATP (PR-ATP). Has a crucial role in the pathway because the rate of histidine biosynthesis seems to be controlled primarily by regulation of HisG enzymatic activity.</text>
</comment>
<evidence type="ECO:0000256" key="12">
    <source>
        <dbReference type="ARBA" id="ARBA00022840"/>
    </source>
</evidence>
<evidence type="ECO:0000256" key="15">
    <source>
        <dbReference type="ARBA" id="ARBA00024861"/>
    </source>
</evidence>
<keyword evidence="8 16" id="KW-0328">Glycosyltransferase</keyword>
<dbReference type="Gene3D" id="3.30.70.120">
    <property type="match status" value="1"/>
</dbReference>
<comment type="catalytic activity">
    <reaction evidence="1 16">
        <text>1-(5-phospho-beta-D-ribosyl)-ATP + diphosphate = 5-phospho-alpha-D-ribose 1-diphosphate + ATP</text>
        <dbReference type="Rhea" id="RHEA:18473"/>
        <dbReference type="ChEBI" id="CHEBI:30616"/>
        <dbReference type="ChEBI" id="CHEBI:33019"/>
        <dbReference type="ChEBI" id="CHEBI:58017"/>
        <dbReference type="ChEBI" id="CHEBI:73183"/>
        <dbReference type="EC" id="2.4.2.17"/>
    </reaction>
</comment>
<keyword evidence="14 16" id="KW-0368">Histidine biosynthesis</keyword>
<dbReference type="Gene3D" id="3.40.190.10">
    <property type="entry name" value="Periplasmic binding protein-like II"/>
    <property type="match status" value="2"/>
</dbReference>
<dbReference type="InterPro" id="IPR001348">
    <property type="entry name" value="ATP_PRibTrfase_HisG"/>
</dbReference>
<dbReference type="EMBL" id="WTPX01000276">
    <property type="protein sequence ID" value="NNJ28060.1"/>
    <property type="molecule type" value="Genomic_DNA"/>
</dbReference>
<keyword evidence="10 16" id="KW-0479">Metal-binding</keyword>
<evidence type="ECO:0000313" key="19">
    <source>
        <dbReference type="EMBL" id="NNJ28060.1"/>
    </source>
</evidence>
<evidence type="ECO:0000256" key="8">
    <source>
        <dbReference type="ARBA" id="ARBA00022676"/>
    </source>
</evidence>
<dbReference type="SUPFAM" id="SSF53850">
    <property type="entry name" value="Periplasmic binding protein-like II"/>
    <property type="match status" value="1"/>
</dbReference>
<keyword evidence="6 16" id="KW-0963">Cytoplasm</keyword>
<evidence type="ECO:0000256" key="6">
    <source>
        <dbReference type="ARBA" id="ARBA00022490"/>
    </source>
</evidence>
<evidence type="ECO:0000256" key="14">
    <source>
        <dbReference type="ARBA" id="ARBA00023102"/>
    </source>
</evidence>
<evidence type="ECO:0000256" key="1">
    <source>
        <dbReference type="ARBA" id="ARBA00000915"/>
    </source>
</evidence>
<dbReference type="Pfam" id="PF08029">
    <property type="entry name" value="HisG_C"/>
    <property type="match status" value="1"/>
</dbReference>
<keyword evidence="13 16" id="KW-0460">Magnesium</keyword>
<evidence type="ECO:0000256" key="4">
    <source>
        <dbReference type="ARBA" id="ARBA00007955"/>
    </source>
</evidence>
<keyword evidence="20" id="KW-1185">Reference proteome</keyword>
<reference evidence="19 20" key="1">
    <citation type="journal article" date="2020" name="Syst. Appl. Microbiol.">
        <title>Alienimonas chondri sp. nov., a novel planctomycete isolated from the biofilm of the red alga Chondrus crispus.</title>
        <authorList>
            <person name="Vitorino I."/>
            <person name="Albuquerque L."/>
            <person name="Wiegand S."/>
            <person name="Kallscheuer N."/>
            <person name="da Costa M.S."/>
            <person name="Lobo-da-Cunha A."/>
            <person name="Jogler C."/>
            <person name="Lage O.M."/>
        </authorList>
    </citation>
    <scope>NUCLEOTIDE SEQUENCE [LARGE SCALE GENOMIC DNA]</scope>
    <source>
        <strain evidence="19 20">LzC2</strain>
    </source>
</reference>
<evidence type="ECO:0000256" key="9">
    <source>
        <dbReference type="ARBA" id="ARBA00022679"/>
    </source>
</evidence>
<dbReference type="InterPro" id="IPR020621">
    <property type="entry name" value="ATP-PRT_HisG_long"/>
</dbReference>
<comment type="similarity">
    <text evidence="4 16">Belongs to the ATP phosphoribosyltransferase family. Long subfamily.</text>
</comment>
<dbReference type="InterPro" id="IPR015867">
    <property type="entry name" value="N-reg_PII/ATP_PRibTrfase_C"/>
</dbReference>
<dbReference type="Pfam" id="PF01634">
    <property type="entry name" value="HisG"/>
    <property type="match status" value="1"/>
</dbReference>
<dbReference type="HAMAP" id="MF_00079">
    <property type="entry name" value="HisG_Long"/>
    <property type="match status" value="1"/>
</dbReference>
<keyword evidence="12 16" id="KW-0067">ATP-binding</keyword>
<comment type="activity regulation">
    <text evidence="16">Feedback inhibited by histidine.</text>
</comment>
<dbReference type="InterPro" id="IPR013115">
    <property type="entry name" value="HisG_C"/>
</dbReference>
<evidence type="ECO:0000256" key="3">
    <source>
        <dbReference type="ARBA" id="ARBA00004667"/>
    </source>
</evidence>
<evidence type="ECO:0000256" key="2">
    <source>
        <dbReference type="ARBA" id="ARBA00004496"/>
    </source>
</evidence>
<evidence type="ECO:0000256" key="13">
    <source>
        <dbReference type="ARBA" id="ARBA00022842"/>
    </source>
</evidence>
<dbReference type="GO" id="GO:0003879">
    <property type="term" value="F:ATP phosphoribosyltransferase activity"/>
    <property type="evidence" value="ECO:0007669"/>
    <property type="project" value="UniProtKB-EC"/>
</dbReference>
<dbReference type="NCBIfam" id="TIGR03455">
    <property type="entry name" value="HisG_C-term"/>
    <property type="match status" value="1"/>
</dbReference>
<evidence type="ECO:0000256" key="5">
    <source>
        <dbReference type="ARBA" id="ARBA00011946"/>
    </source>
</evidence>
<dbReference type="PANTHER" id="PTHR21403">
    <property type="entry name" value="ATP PHOSPHORIBOSYLTRANSFERASE ATP-PRTASE"/>
    <property type="match status" value="1"/>
</dbReference>
<evidence type="ECO:0000256" key="11">
    <source>
        <dbReference type="ARBA" id="ARBA00022741"/>
    </source>
</evidence>
<organism evidence="19 20">
    <name type="scientific">Alienimonas chondri</name>
    <dbReference type="NCBI Taxonomy" id="2681879"/>
    <lineage>
        <taxon>Bacteria</taxon>
        <taxon>Pseudomonadati</taxon>
        <taxon>Planctomycetota</taxon>
        <taxon>Planctomycetia</taxon>
        <taxon>Planctomycetales</taxon>
        <taxon>Planctomycetaceae</taxon>
        <taxon>Alienimonas</taxon>
    </lineage>
</organism>
<gene>
    <name evidence="16 19" type="primary">hisG</name>
    <name evidence="19" type="ORF">LzC2_41710</name>
</gene>
<dbReference type="InterPro" id="IPR011322">
    <property type="entry name" value="N-reg_PII-like_a/b"/>
</dbReference>
<comment type="pathway">
    <text evidence="3 16">Amino-acid biosynthesis; L-histidine biosynthesis; L-histidine from 5-phospho-alpha-D-ribose 1-diphosphate: step 1/9.</text>
</comment>
<dbReference type="CDD" id="cd13593">
    <property type="entry name" value="PBP2_HisGL3"/>
    <property type="match status" value="1"/>
</dbReference>
<feature type="domain" description="ATP phosphoribosyltransferase catalytic" evidence="17">
    <location>
        <begin position="61"/>
        <end position="220"/>
    </location>
</feature>
<feature type="domain" description="Histidine biosynthesis HisG C-terminal" evidence="18">
    <location>
        <begin position="226"/>
        <end position="298"/>
    </location>
</feature>
<name>A0ABX1VJ05_9PLAN</name>
<dbReference type="SUPFAM" id="SSF54913">
    <property type="entry name" value="GlnB-like"/>
    <property type="match status" value="1"/>
</dbReference>
<dbReference type="EC" id="2.4.2.17" evidence="5 16"/>
<accession>A0ABX1VJ05</accession>
<sequence>MSDSPTDSNSDSRLLKLGIPAGSLQEATADLLRKAGYNLQISSRSYFPRIDDGEIECLLIRAQEMARYVGEGILDAGITGHDWIEETGADVVELTELVFSKVSRRPVRWVLCVPESSPVQSVKDLEGKRIATEAVGLTKRYLEKHGVTAKVEFSWGATEVKPPRLADAIVEVTETGSSLRANNLRIVDEVLQSTTRLIAHPSAAADPWKRQKLDSLVLMLNAVLAAEGKVQLMMNVPKADLDAVLKVLPSLESPTISSLADEDRVDVLSVVAERDVRTVLPGLKAAGARWIVESPISKIIE</sequence>
<keyword evidence="9 16" id="KW-0808">Transferase</keyword>
<evidence type="ECO:0000256" key="10">
    <source>
        <dbReference type="ARBA" id="ARBA00022723"/>
    </source>
</evidence>
<evidence type="ECO:0000256" key="7">
    <source>
        <dbReference type="ARBA" id="ARBA00022605"/>
    </source>
</evidence>
<proteinExistence type="inferred from homology"/>
<dbReference type="Proteomes" id="UP000609651">
    <property type="component" value="Unassembled WGS sequence"/>
</dbReference>
<comment type="caution">
    <text evidence="19">The sequence shown here is derived from an EMBL/GenBank/DDBJ whole genome shotgun (WGS) entry which is preliminary data.</text>
</comment>
<dbReference type="NCBIfam" id="TIGR00070">
    <property type="entry name" value="hisG"/>
    <property type="match status" value="1"/>
</dbReference>
<evidence type="ECO:0000259" key="18">
    <source>
        <dbReference type="Pfam" id="PF08029"/>
    </source>
</evidence>